<dbReference type="GO" id="GO:0016491">
    <property type="term" value="F:oxidoreductase activity"/>
    <property type="evidence" value="ECO:0007669"/>
    <property type="project" value="InterPro"/>
</dbReference>
<proteinExistence type="inferred from homology"/>
<sequence length="221" mass="24676">MKIIGICASPRGKKSSTMTLVKKGLLGAENKGAKTVLYDLGKKRIKFCTGCNVCYKEGKCIHKDDFQEIFDDILTCDGIILGSPNYINSVSAQMKVFLDRLADSIHCQRFTGKYGFSVSTAGGSNSDSICDYLNNTLHILGANTVGKVSIDIGPNPDGFSNAEEQAFSMGEDLVEAINAKMTWPDQENVHLEMKERMKYLVTQNKDEWTHEYMHWKKQGWL</sequence>
<dbReference type="PANTHER" id="PTHR43278">
    <property type="entry name" value="NAD(P)H-DEPENDENT FMN-CONTAINING OXIDOREDUCTASE YWQN-RELATED"/>
    <property type="match status" value="1"/>
</dbReference>
<evidence type="ECO:0000256" key="5">
    <source>
        <dbReference type="ARBA" id="ARBA00038292"/>
    </source>
</evidence>
<dbReference type="Gene3D" id="3.40.50.360">
    <property type="match status" value="1"/>
</dbReference>
<evidence type="ECO:0000313" key="7">
    <source>
        <dbReference type="EMBL" id="WFN35889.1"/>
    </source>
</evidence>
<dbReference type="InterPro" id="IPR005025">
    <property type="entry name" value="FMN_Rdtase-like_dom"/>
</dbReference>
<gene>
    <name evidence="7" type="ORF">L1994_06900</name>
</gene>
<evidence type="ECO:0000313" key="8">
    <source>
        <dbReference type="Proteomes" id="UP001218895"/>
    </source>
</evidence>
<comment type="cofactor">
    <cofactor evidence="2">
        <name>[4Fe-4S] cluster</name>
        <dbReference type="ChEBI" id="CHEBI:49883"/>
    </cofactor>
</comment>
<evidence type="ECO:0000259" key="6">
    <source>
        <dbReference type="Pfam" id="PF03358"/>
    </source>
</evidence>
<comment type="cofactor">
    <cofactor evidence="1">
        <name>FMN</name>
        <dbReference type="ChEBI" id="CHEBI:58210"/>
    </cofactor>
</comment>
<keyword evidence="4" id="KW-0288">FMN</keyword>
<evidence type="ECO:0000256" key="4">
    <source>
        <dbReference type="ARBA" id="ARBA00022643"/>
    </source>
</evidence>
<dbReference type="Proteomes" id="UP001218895">
    <property type="component" value="Chromosome"/>
</dbReference>
<protein>
    <submittedName>
        <fullName evidence="7">Flavodoxin family protein</fullName>
    </submittedName>
</protein>
<dbReference type="AlphaFoldDB" id="A0AAF0JKS6"/>
<dbReference type="PANTHER" id="PTHR43278:SF1">
    <property type="entry name" value="IRON-SULFUR FLAVOPROTEIN MJ1083"/>
    <property type="match status" value="1"/>
</dbReference>
<reference evidence="7" key="1">
    <citation type="submission" date="2022-01" db="EMBL/GenBank/DDBJ databases">
        <title>Complete genome of Methanomicrobium antiquum DSM 21220.</title>
        <authorList>
            <person name="Chen S.-C."/>
            <person name="You Y.-T."/>
            <person name="Zhou Y.-Z."/>
            <person name="Lai M.-C."/>
        </authorList>
    </citation>
    <scope>NUCLEOTIDE SEQUENCE</scope>
    <source>
        <strain evidence="7">DSM 21220</strain>
    </source>
</reference>
<dbReference type="InterPro" id="IPR051796">
    <property type="entry name" value="ISF_SsuE-like"/>
</dbReference>
<keyword evidence="8" id="KW-1185">Reference proteome</keyword>
<feature type="domain" description="NADPH-dependent FMN reductase-like" evidence="6">
    <location>
        <begin position="1"/>
        <end position="148"/>
    </location>
</feature>
<keyword evidence="3" id="KW-0285">Flavoprotein</keyword>
<name>A0AAF0JKS6_9EURY</name>
<dbReference type="InterPro" id="IPR029039">
    <property type="entry name" value="Flavoprotein-like_sf"/>
</dbReference>
<organism evidence="7 8">
    <name type="scientific">Methanomicrobium antiquum</name>
    <dbReference type="NCBI Taxonomy" id="487686"/>
    <lineage>
        <taxon>Archaea</taxon>
        <taxon>Methanobacteriati</taxon>
        <taxon>Methanobacteriota</taxon>
        <taxon>Stenosarchaea group</taxon>
        <taxon>Methanomicrobia</taxon>
        <taxon>Methanomicrobiales</taxon>
        <taxon>Methanomicrobiaceae</taxon>
        <taxon>Methanomicrobium</taxon>
    </lineage>
</organism>
<comment type="similarity">
    <text evidence="5">Belongs to the SsuE family. Isf subfamily.</text>
</comment>
<dbReference type="GeneID" id="79950112"/>
<dbReference type="EMBL" id="CP091092">
    <property type="protein sequence ID" value="WFN35889.1"/>
    <property type="molecule type" value="Genomic_DNA"/>
</dbReference>
<evidence type="ECO:0000256" key="3">
    <source>
        <dbReference type="ARBA" id="ARBA00022630"/>
    </source>
</evidence>
<evidence type="ECO:0000256" key="1">
    <source>
        <dbReference type="ARBA" id="ARBA00001917"/>
    </source>
</evidence>
<dbReference type="SUPFAM" id="SSF52218">
    <property type="entry name" value="Flavoproteins"/>
    <property type="match status" value="1"/>
</dbReference>
<dbReference type="KEGG" id="manq:L1994_06900"/>
<dbReference type="Pfam" id="PF03358">
    <property type="entry name" value="FMN_red"/>
    <property type="match status" value="1"/>
</dbReference>
<dbReference type="RefSeq" id="WP_278098728.1">
    <property type="nucleotide sequence ID" value="NZ_CP091092.1"/>
</dbReference>
<accession>A0AAF0JKS6</accession>
<evidence type="ECO:0000256" key="2">
    <source>
        <dbReference type="ARBA" id="ARBA00001966"/>
    </source>
</evidence>